<dbReference type="RefSeq" id="WP_078109105.1">
    <property type="nucleotide sequence ID" value="NZ_CP065424.1"/>
</dbReference>
<dbReference type="Pfam" id="PF11553">
    <property type="entry name" value="DUF3231"/>
    <property type="match status" value="2"/>
</dbReference>
<dbReference type="EMBL" id="MTLA01000004">
    <property type="protein sequence ID" value="OOP70307.1"/>
    <property type="molecule type" value="Genomic_DNA"/>
</dbReference>
<dbReference type="Proteomes" id="UP000189761">
    <property type="component" value="Unassembled WGS sequence"/>
</dbReference>
<evidence type="ECO:0000313" key="2">
    <source>
        <dbReference type="Proteomes" id="UP000189761"/>
    </source>
</evidence>
<name>A0A8E2IBS8_9BACI</name>
<gene>
    <name evidence="1" type="ORF">BWZ43_00290</name>
</gene>
<sequence>MSNHIKMSSTELGSLWTTYHKKTMILRILEYFIEKSDDQRAKELMSGLWEGLHPKVIEIKTLLENEGAAVPIGFTNGDVNLSAPTLFENGFDIMFCRILKEISMGMYVLHMTISYREDIVQFYKQLTDLTQTYYNLFTQYLLERDLLPRPTYTMMPKTVDYIADTQYMKGTNIFGQKRQINAVEFGLIYHSYETNDLGAKLMRGFAQCSKDDEVKKYFTKGKAISSEIIKELSNIMNQNNINPPVTSGGTLTSSTDAPFSEKLMLFCTYLLSGFSLGGQGFSVGFNLRNDLIVKTTVFGKDIYEYSLEGARLMMEKGWLEEPPKMEV</sequence>
<evidence type="ECO:0000313" key="1">
    <source>
        <dbReference type="EMBL" id="OOP70307.1"/>
    </source>
</evidence>
<comment type="caution">
    <text evidence="1">The sequence shown here is derived from an EMBL/GenBank/DDBJ whole genome shotgun (WGS) entry which is preliminary data.</text>
</comment>
<proteinExistence type="predicted"/>
<organism evidence="1 2">
    <name type="scientific">Heyndrickxia oleronia</name>
    <dbReference type="NCBI Taxonomy" id="38875"/>
    <lineage>
        <taxon>Bacteria</taxon>
        <taxon>Bacillati</taxon>
        <taxon>Bacillota</taxon>
        <taxon>Bacilli</taxon>
        <taxon>Bacillales</taxon>
        <taxon>Bacillaceae</taxon>
        <taxon>Heyndrickxia</taxon>
    </lineage>
</organism>
<reference evidence="1 2" key="1">
    <citation type="submission" date="2017-01" db="EMBL/GenBank/DDBJ databases">
        <title>Draft genome sequence of Bacillus oleronius.</title>
        <authorList>
            <person name="Allam M."/>
        </authorList>
    </citation>
    <scope>NUCLEOTIDE SEQUENCE [LARGE SCALE GENOMIC DNA]</scope>
    <source>
        <strain evidence="1 2">DSM 9356</strain>
    </source>
</reference>
<dbReference type="InterPro" id="IPR012347">
    <property type="entry name" value="Ferritin-like"/>
</dbReference>
<evidence type="ECO:0008006" key="3">
    <source>
        <dbReference type="Google" id="ProtNLM"/>
    </source>
</evidence>
<dbReference type="InterPro" id="IPR021617">
    <property type="entry name" value="DUF3231"/>
</dbReference>
<dbReference type="Gene3D" id="1.20.1260.10">
    <property type="match status" value="2"/>
</dbReference>
<keyword evidence="2" id="KW-1185">Reference proteome</keyword>
<protein>
    <recommendedName>
        <fullName evidence="3">DUF3231 family protein</fullName>
    </recommendedName>
</protein>
<accession>A0A8E2IBS8</accession>
<dbReference type="AlphaFoldDB" id="A0A8E2IBS8"/>